<gene>
    <name evidence="7" type="primary">LOC112456975</name>
</gene>
<reference evidence="7" key="1">
    <citation type="submission" date="2025-08" db="UniProtKB">
        <authorList>
            <consortium name="RefSeq"/>
        </authorList>
    </citation>
    <scope>IDENTIFICATION</scope>
    <source>
        <tissue evidence="7">Whole body</tissue>
    </source>
</reference>
<dbReference type="GeneID" id="112456975"/>
<dbReference type="PANTHER" id="PTHR47160:SF10">
    <property type="entry name" value="MULE TRANSPOSASE DOMAIN-CONTAINING PROTEIN"/>
    <property type="match status" value="1"/>
</dbReference>
<proteinExistence type="predicted"/>
<dbReference type="PANTHER" id="PTHR47160">
    <property type="entry name" value="PUTATIVE-RELATED"/>
    <property type="match status" value="1"/>
</dbReference>
<evidence type="ECO:0000259" key="4">
    <source>
        <dbReference type="Pfam" id="PF04500"/>
    </source>
</evidence>
<keyword evidence="1" id="KW-0479">Metal-binding</keyword>
<dbReference type="AlphaFoldDB" id="A0A6J1Q0B7"/>
<dbReference type="InterPro" id="IPR007588">
    <property type="entry name" value="Znf_FLYWCH"/>
</dbReference>
<evidence type="ECO:0000256" key="2">
    <source>
        <dbReference type="ARBA" id="ARBA00022771"/>
    </source>
</evidence>
<name>A0A6J1Q0B7_9HYME</name>
<dbReference type="InterPro" id="IPR018289">
    <property type="entry name" value="MULE_transposase_dom"/>
</dbReference>
<sequence length="511" mass="58489">MPLKFITSQRGALMLLHNGYLYNKKSVNKLNITWRCAEYRKRLCSAVIHTTSDKRSGEIVGDSPAHNHAADVAQVEARKVKEKLKKKASKGCQNNSVMIAKVLSKVLSPVRVQLPPITSLTRTVQRARKNDEAVIVNPKTLQELVIPNMYRMTNDDELFLLHDSEGGADRVVIYATAKNLELLAECEMWCCDGTFNSVPLIFKQLYTIHGLYRDKLLPLVYILAPNKSEKLYSSALSVIKRHQPNLKPKRVMVDYERAFIVAFRSKFTDCAISGCLFHFSQCIWRHVQSCGLQYNYNSDLRFCLNIKMLMALAFVPVHDVLEAYDELIVSPFFEENEDALNELIRYFERTWVGERRRTGNKRKKPMFDLGMWNCHQAVIDGFMRSNNGVEGWHCSFNNKVRVVHAIFSSFMDAIKGEQVLTETTIVQMNTGVNVVAKKRKRSDSQLSLTKRGDLCWGADEECGDPFPPTKRGDLCWGADEECGDPVLSLPKAWRLRSWFPEKDNNFDNSRK</sequence>
<dbReference type="GO" id="GO:0008270">
    <property type="term" value="F:zinc ion binding"/>
    <property type="evidence" value="ECO:0007669"/>
    <property type="project" value="UniProtKB-KW"/>
</dbReference>
<keyword evidence="6" id="KW-1185">Reference proteome</keyword>
<accession>A0A6J1Q0B7</accession>
<dbReference type="RefSeq" id="XP_024875569.1">
    <property type="nucleotide sequence ID" value="XM_025019801.1"/>
</dbReference>
<dbReference type="Pfam" id="PF04500">
    <property type="entry name" value="FLYWCH"/>
    <property type="match status" value="1"/>
</dbReference>
<keyword evidence="3" id="KW-0862">Zinc</keyword>
<protein>
    <submittedName>
        <fullName evidence="7">Uncharacterized protein LOC112456975</fullName>
    </submittedName>
</protein>
<evidence type="ECO:0000256" key="3">
    <source>
        <dbReference type="ARBA" id="ARBA00022833"/>
    </source>
</evidence>
<dbReference type="Gene3D" id="2.20.25.240">
    <property type="match status" value="1"/>
</dbReference>
<dbReference type="OrthoDB" id="7697804at2759"/>
<dbReference type="Pfam" id="PF10551">
    <property type="entry name" value="MULE"/>
    <property type="match status" value="1"/>
</dbReference>
<evidence type="ECO:0000256" key="1">
    <source>
        <dbReference type="ARBA" id="ARBA00022723"/>
    </source>
</evidence>
<organism evidence="6 7">
    <name type="scientific">Temnothorax curvispinosus</name>
    <dbReference type="NCBI Taxonomy" id="300111"/>
    <lineage>
        <taxon>Eukaryota</taxon>
        <taxon>Metazoa</taxon>
        <taxon>Ecdysozoa</taxon>
        <taxon>Arthropoda</taxon>
        <taxon>Hexapoda</taxon>
        <taxon>Insecta</taxon>
        <taxon>Pterygota</taxon>
        <taxon>Neoptera</taxon>
        <taxon>Endopterygota</taxon>
        <taxon>Hymenoptera</taxon>
        <taxon>Apocrita</taxon>
        <taxon>Aculeata</taxon>
        <taxon>Formicoidea</taxon>
        <taxon>Formicidae</taxon>
        <taxon>Myrmicinae</taxon>
        <taxon>Temnothorax</taxon>
    </lineage>
</organism>
<keyword evidence="2" id="KW-0863">Zinc-finger</keyword>
<evidence type="ECO:0000313" key="7">
    <source>
        <dbReference type="RefSeq" id="XP_024875569.1"/>
    </source>
</evidence>
<feature type="domain" description="FLYWCH-type" evidence="4">
    <location>
        <begin position="5"/>
        <end position="68"/>
    </location>
</feature>
<dbReference type="Proteomes" id="UP000504618">
    <property type="component" value="Unplaced"/>
</dbReference>
<evidence type="ECO:0000259" key="5">
    <source>
        <dbReference type="Pfam" id="PF10551"/>
    </source>
</evidence>
<evidence type="ECO:0000313" key="6">
    <source>
        <dbReference type="Proteomes" id="UP000504618"/>
    </source>
</evidence>
<feature type="domain" description="MULE transposase" evidence="5">
    <location>
        <begin position="189"/>
        <end position="281"/>
    </location>
</feature>